<sequence length="90" mass="10128">ATKAKKKKKDSDDEAFEESDDGDEEGRELDYISDSSESLTESRCVSSEWLHVTQCKHEVELSTWSVEKSLCPSSKVLATPLVVQCGHHYH</sequence>
<comment type="subcellular location">
    <subcellularLocation>
        <location evidence="1">Nucleus</location>
    </subcellularLocation>
</comment>
<protein>
    <recommendedName>
        <fullName evidence="1">Transcription initiation factor IIF subunit alpha</fullName>
    </recommendedName>
</protein>
<gene>
    <name evidence="3" type="ORF">TPAB3V08_LOCUS7744</name>
</gene>
<feature type="region of interest" description="Disordered" evidence="2">
    <location>
        <begin position="1"/>
        <end position="35"/>
    </location>
</feature>
<evidence type="ECO:0000256" key="1">
    <source>
        <dbReference type="RuleBase" id="RU366044"/>
    </source>
</evidence>
<comment type="caution">
    <text evidence="3">The sequence shown here is derived from an EMBL/GenBank/DDBJ whole genome shotgun (WGS) entry which is preliminary data.</text>
</comment>
<feature type="compositionally biased region" description="Acidic residues" evidence="2">
    <location>
        <begin position="12"/>
        <end position="27"/>
    </location>
</feature>
<evidence type="ECO:0000313" key="3">
    <source>
        <dbReference type="EMBL" id="CAG2060788.1"/>
    </source>
</evidence>
<evidence type="ECO:0000313" key="4">
    <source>
        <dbReference type="Proteomes" id="UP001153148"/>
    </source>
</evidence>
<organism evidence="3 4">
    <name type="scientific">Timema podura</name>
    <name type="common">Walking stick</name>
    <dbReference type="NCBI Taxonomy" id="61482"/>
    <lineage>
        <taxon>Eukaryota</taxon>
        <taxon>Metazoa</taxon>
        <taxon>Ecdysozoa</taxon>
        <taxon>Arthropoda</taxon>
        <taxon>Hexapoda</taxon>
        <taxon>Insecta</taxon>
        <taxon>Pterygota</taxon>
        <taxon>Neoptera</taxon>
        <taxon>Polyneoptera</taxon>
        <taxon>Phasmatodea</taxon>
        <taxon>Timematodea</taxon>
        <taxon>Timematoidea</taxon>
        <taxon>Timematidae</taxon>
        <taxon>Timema</taxon>
    </lineage>
</organism>
<name>A0ABN7P236_TIMPD</name>
<dbReference type="InterPro" id="IPR008851">
    <property type="entry name" value="TFIIF-alpha"/>
</dbReference>
<dbReference type="Proteomes" id="UP001153148">
    <property type="component" value="Unassembled WGS sequence"/>
</dbReference>
<reference evidence="3" key="1">
    <citation type="submission" date="2021-03" db="EMBL/GenBank/DDBJ databases">
        <authorList>
            <person name="Tran Van P."/>
        </authorList>
    </citation>
    <scope>NUCLEOTIDE SEQUENCE</scope>
</reference>
<keyword evidence="1" id="KW-0804">Transcription</keyword>
<accession>A0ABN7P236</accession>
<dbReference type="EMBL" id="CAJPIN010013581">
    <property type="protein sequence ID" value="CAG2060788.1"/>
    <property type="molecule type" value="Genomic_DNA"/>
</dbReference>
<comment type="similarity">
    <text evidence="1">Belongs to the TFIIF alpha subunit family.</text>
</comment>
<keyword evidence="4" id="KW-1185">Reference proteome</keyword>
<proteinExistence type="inferred from homology"/>
<keyword evidence="1" id="KW-0805">Transcription regulation</keyword>
<evidence type="ECO:0000256" key="2">
    <source>
        <dbReference type="SAM" id="MobiDB-lite"/>
    </source>
</evidence>
<comment type="function">
    <text evidence="1">TFIIF is a general transcription initiation factor that binds to RNA polymerase II and helps to recruit it to the initiation complex in collaboration with TFIIB. It promotes transcription elongation.</text>
</comment>
<feature type="non-terminal residue" evidence="3">
    <location>
        <position position="1"/>
    </location>
</feature>
<dbReference type="Pfam" id="PF05793">
    <property type="entry name" value="TFIIF_alpha"/>
    <property type="match status" value="1"/>
</dbReference>
<keyword evidence="1" id="KW-0238">DNA-binding</keyword>
<keyword evidence="1" id="KW-0539">Nucleus</keyword>